<keyword evidence="3" id="KW-1185">Reference proteome</keyword>
<accession>A0A6L6PW44</accession>
<sequence length="232" mass="25025">MKMPRTGRRRIMRLMARVTAAIPLAAPLRSAAVSGTPAPVKPLPKAMAQQAAAQLPILLELAQPPALARQALLTAVSQLPSGHPRRRRYRLAVPFDTPLFPPDHLLRSAPGQPGDAGLDIWLALPPGLRRHDVLILPDEDYFWDDPQTGHAAPDTGSYAAQFIVHLMANGGGTALSIVQAHPLRRYGKTFHLLGRTGPGFYWDIRPAPPSPAAAATLADDLAQWLGATRQVV</sequence>
<name>A0A6L6PW44_9BURK</name>
<dbReference type="AlphaFoldDB" id="A0A6L6PW44"/>
<keyword evidence="1" id="KW-0732">Signal</keyword>
<evidence type="ECO:0000313" key="3">
    <source>
        <dbReference type="Proteomes" id="UP000484015"/>
    </source>
</evidence>
<evidence type="ECO:0000256" key="1">
    <source>
        <dbReference type="SAM" id="SignalP"/>
    </source>
</evidence>
<gene>
    <name evidence="2" type="ORF">GM668_06685</name>
</gene>
<protein>
    <recommendedName>
        <fullName evidence="4">Transcriptional initiation protein Tat</fullName>
    </recommendedName>
</protein>
<dbReference type="InterPro" id="IPR006311">
    <property type="entry name" value="TAT_signal"/>
</dbReference>
<dbReference type="RefSeq" id="WP_155438184.1">
    <property type="nucleotide sequence ID" value="NZ_WNLA01000003.1"/>
</dbReference>
<evidence type="ECO:0000313" key="2">
    <source>
        <dbReference type="EMBL" id="MTW01773.1"/>
    </source>
</evidence>
<dbReference type="PROSITE" id="PS51318">
    <property type="entry name" value="TAT"/>
    <property type="match status" value="1"/>
</dbReference>
<dbReference type="OrthoDB" id="8762534at2"/>
<organism evidence="2 3">
    <name type="scientific">Pseudoduganella ginsengisoli</name>
    <dbReference type="NCBI Taxonomy" id="1462440"/>
    <lineage>
        <taxon>Bacteria</taxon>
        <taxon>Pseudomonadati</taxon>
        <taxon>Pseudomonadota</taxon>
        <taxon>Betaproteobacteria</taxon>
        <taxon>Burkholderiales</taxon>
        <taxon>Oxalobacteraceae</taxon>
        <taxon>Telluria group</taxon>
        <taxon>Pseudoduganella</taxon>
    </lineage>
</organism>
<comment type="caution">
    <text evidence="2">The sequence shown here is derived from an EMBL/GenBank/DDBJ whole genome shotgun (WGS) entry which is preliminary data.</text>
</comment>
<dbReference type="Proteomes" id="UP000484015">
    <property type="component" value="Unassembled WGS sequence"/>
</dbReference>
<reference evidence="2 3" key="1">
    <citation type="submission" date="2019-11" db="EMBL/GenBank/DDBJ databases">
        <title>Type strains purchased from KCTC, JCM and DSMZ.</title>
        <authorList>
            <person name="Lu H."/>
        </authorList>
    </citation>
    <scope>NUCLEOTIDE SEQUENCE [LARGE SCALE GENOMIC DNA]</scope>
    <source>
        <strain evidence="2 3">KCTC 42409</strain>
    </source>
</reference>
<evidence type="ECO:0008006" key="4">
    <source>
        <dbReference type="Google" id="ProtNLM"/>
    </source>
</evidence>
<dbReference type="EMBL" id="WNLA01000003">
    <property type="protein sequence ID" value="MTW01773.1"/>
    <property type="molecule type" value="Genomic_DNA"/>
</dbReference>
<feature type="signal peptide" evidence="1">
    <location>
        <begin position="1"/>
        <end position="31"/>
    </location>
</feature>
<feature type="chain" id="PRO_5026878759" description="Transcriptional initiation protein Tat" evidence="1">
    <location>
        <begin position="32"/>
        <end position="232"/>
    </location>
</feature>
<proteinExistence type="predicted"/>